<evidence type="ECO:0000313" key="1">
    <source>
        <dbReference type="EMBL" id="CAZ96455.1"/>
    </source>
</evidence>
<protein>
    <submittedName>
        <fullName evidence="1">Uncharacterized protein</fullName>
    </submittedName>
</protein>
<gene>
    <name evidence="1" type="ordered locus">zobellia_2300</name>
</gene>
<accession>G0L5S6</accession>
<reference evidence="1 2" key="2">
    <citation type="journal article" date="2012" name="Environ. Microbiol.">
        <title>Characterization of the first alginolytic operons in a marine bacterium: from their emergence in marine Flavobacteriia to their independent transfers to marine Proteobacteria and human gut Bacteroides.</title>
        <authorList>
            <person name="Thomas F."/>
            <person name="Barbeyron T."/>
            <person name="Tonon T."/>
            <person name="Genicot S."/>
            <person name="Czjzek M."/>
            <person name="Michel G."/>
        </authorList>
    </citation>
    <scope>NUCLEOTIDE SEQUENCE [LARGE SCALE GENOMIC DNA]</scope>
    <source>
        <strain evidence="2">DSM 12802 / CCUG 47099 / CIP 106680 / NCIMB 13871 / Dsij</strain>
    </source>
</reference>
<proteinExistence type="predicted"/>
<dbReference type="Proteomes" id="UP000008898">
    <property type="component" value="Chromosome"/>
</dbReference>
<dbReference type="KEGG" id="zga:ZOBELLIA_2300"/>
<keyword evidence="2" id="KW-1185">Reference proteome</keyword>
<reference evidence="2" key="1">
    <citation type="submission" date="2009-07" db="EMBL/GenBank/DDBJ databases">
        <title>Complete genome sequence of Zobellia galactanivorans Dsij.</title>
        <authorList>
            <consortium name="Genoscope - CEA"/>
        </authorList>
    </citation>
    <scope>NUCLEOTIDE SEQUENCE [LARGE SCALE GENOMIC DNA]</scope>
    <source>
        <strain evidence="2">DSM 12802 / CCUG 47099 / CIP 106680 / NCIMB 13871 / Dsij</strain>
    </source>
</reference>
<dbReference type="EMBL" id="FP476056">
    <property type="protein sequence ID" value="CAZ96455.1"/>
    <property type="molecule type" value="Genomic_DNA"/>
</dbReference>
<dbReference type="OrthoDB" id="9815231at2"/>
<dbReference type="HOGENOM" id="CLU_2332983_0_0_10"/>
<sequence>MFHFTGKPFKPLLPTGVSPKTLKITGPIDRHATTFLAEGLLSLLNMLAGKEYVVNHKWVRRLLGNMGHKTLFPKKHLSQSGLAEYKQPSYIGLINGQY</sequence>
<dbReference type="RefSeq" id="WP_013993655.1">
    <property type="nucleotide sequence ID" value="NC_015844.1"/>
</dbReference>
<organism evidence="1 2">
    <name type="scientific">Zobellia galactanivorans (strain DSM 12802 / CCUG 47099 / CIP 106680 / NCIMB 13871 / Dsij)</name>
    <dbReference type="NCBI Taxonomy" id="63186"/>
    <lineage>
        <taxon>Bacteria</taxon>
        <taxon>Pseudomonadati</taxon>
        <taxon>Bacteroidota</taxon>
        <taxon>Flavobacteriia</taxon>
        <taxon>Flavobacteriales</taxon>
        <taxon>Flavobacteriaceae</taxon>
        <taxon>Zobellia</taxon>
    </lineage>
</organism>
<dbReference type="AlphaFoldDB" id="G0L5S6"/>
<name>G0L5S6_ZOBGA</name>
<evidence type="ECO:0000313" key="2">
    <source>
        <dbReference type="Proteomes" id="UP000008898"/>
    </source>
</evidence>